<evidence type="ECO:0000313" key="6">
    <source>
        <dbReference type="EMBL" id="AKF03198.1"/>
    </source>
</evidence>
<dbReference type="SUPFAM" id="SSF50249">
    <property type="entry name" value="Nucleic acid-binding proteins"/>
    <property type="match status" value="1"/>
</dbReference>
<dbReference type="SUPFAM" id="SSF56091">
    <property type="entry name" value="DNA ligase/mRNA capping enzyme, catalytic domain"/>
    <property type="match status" value="1"/>
</dbReference>
<sequence length="346" mass="38709">MLAPPIAPMLAELARELPRGDFLYEPKWDGFRCIAFVERDGRVDLRSRHGKPFARYFPELVRALAAIGERCVIDGEIVIAREGGFDFAALMLRTHPASTRVARLATETPATFVAFDLLAVGDETWTERPFVERRARLESLLARVPREGEGRVELTPATDDVAVASAWLEGAQRGIDGVVAKPRTLRYAPGKRAMIKVKPEHTADCVLAGMRVHQPTEKEPRPAVASLLLGLWDGDVLRHVGVCSTFTAARRRALVEELRADVVALEGHPWEHGFGLEPSPMGRLPGAAGRWAPGEMALDWLPLRPERVVEVAYDHLDATRFRHPARFVRWRVDREARSCTFEQLPR</sequence>
<dbReference type="Pfam" id="PF04679">
    <property type="entry name" value="DNA_ligase_A_C"/>
    <property type="match status" value="1"/>
</dbReference>
<dbReference type="KEGG" id="samy:DB32_000347"/>
<evidence type="ECO:0000256" key="1">
    <source>
        <dbReference type="ARBA" id="ARBA00007572"/>
    </source>
</evidence>
<dbReference type="Pfam" id="PF01068">
    <property type="entry name" value="DNA_ligase_A_M"/>
    <property type="match status" value="1"/>
</dbReference>
<dbReference type="PROSITE" id="PS50160">
    <property type="entry name" value="DNA_LIGASE_A3"/>
    <property type="match status" value="1"/>
</dbReference>
<evidence type="ECO:0000259" key="5">
    <source>
        <dbReference type="PROSITE" id="PS50160"/>
    </source>
</evidence>
<accession>A0A0F6VYZ0</accession>
<dbReference type="Proteomes" id="UP000034883">
    <property type="component" value="Chromosome"/>
</dbReference>
<proteinExistence type="inferred from homology"/>
<dbReference type="CDD" id="cd07905">
    <property type="entry name" value="Adenylation_DNA_ligase_LigC"/>
    <property type="match status" value="1"/>
</dbReference>
<dbReference type="GO" id="GO:0003910">
    <property type="term" value="F:DNA ligase (ATP) activity"/>
    <property type="evidence" value="ECO:0007669"/>
    <property type="project" value="UniProtKB-EC"/>
</dbReference>
<evidence type="ECO:0000313" key="7">
    <source>
        <dbReference type="Proteomes" id="UP000034883"/>
    </source>
</evidence>
<dbReference type="InterPro" id="IPR044119">
    <property type="entry name" value="Adenylation_LigC-like"/>
</dbReference>
<dbReference type="Gene3D" id="2.40.50.140">
    <property type="entry name" value="Nucleic acid-binding proteins"/>
    <property type="match status" value="1"/>
</dbReference>
<dbReference type="Gene3D" id="3.30.470.30">
    <property type="entry name" value="DNA ligase/mRNA capping enzyme"/>
    <property type="match status" value="1"/>
</dbReference>
<dbReference type="InterPro" id="IPR012310">
    <property type="entry name" value="DNA_ligase_ATP-dep_cent"/>
</dbReference>
<dbReference type="PANTHER" id="PTHR45674">
    <property type="entry name" value="DNA LIGASE 1/3 FAMILY MEMBER"/>
    <property type="match status" value="1"/>
</dbReference>
<protein>
    <recommendedName>
        <fullName evidence="2">DNA ligase (ATP)</fullName>
        <ecNumber evidence="2">6.5.1.1</ecNumber>
    </recommendedName>
</protein>
<dbReference type="InterPro" id="IPR044117">
    <property type="entry name" value="OBF_LigC-like"/>
</dbReference>
<dbReference type="NCBIfam" id="NF006078">
    <property type="entry name" value="PRK08224.1"/>
    <property type="match status" value="1"/>
</dbReference>
<gene>
    <name evidence="6" type="ORF">DB32_000347</name>
</gene>
<dbReference type="InterPro" id="IPR012309">
    <property type="entry name" value="DNA_ligase_ATP-dep_C"/>
</dbReference>
<comment type="similarity">
    <text evidence="1">Belongs to the ATP-dependent DNA ligase family.</text>
</comment>
<evidence type="ECO:0000256" key="4">
    <source>
        <dbReference type="ARBA" id="ARBA00034003"/>
    </source>
</evidence>
<dbReference type="EC" id="6.5.1.1" evidence="2"/>
<dbReference type="InterPro" id="IPR050191">
    <property type="entry name" value="ATP-dep_DNA_ligase"/>
</dbReference>
<dbReference type="CDD" id="cd07970">
    <property type="entry name" value="OBF_DNA_ligase_LigC"/>
    <property type="match status" value="1"/>
</dbReference>
<evidence type="ECO:0000256" key="2">
    <source>
        <dbReference type="ARBA" id="ARBA00012727"/>
    </source>
</evidence>
<reference evidence="6 7" key="1">
    <citation type="submission" date="2015-03" db="EMBL/GenBank/DDBJ databases">
        <title>Genome assembly of Sandaracinus amylolyticus DSM 53668.</title>
        <authorList>
            <person name="Sharma G."/>
            <person name="Subramanian S."/>
        </authorList>
    </citation>
    <scope>NUCLEOTIDE SEQUENCE [LARGE SCALE GENOMIC DNA]</scope>
    <source>
        <strain evidence="6 7">DSM 53668</strain>
    </source>
</reference>
<dbReference type="GO" id="GO:0006310">
    <property type="term" value="P:DNA recombination"/>
    <property type="evidence" value="ECO:0007669"/>
    <property type="project" value="InterPro"/>
</dbReference>
<dbReference type="InterPro" id="IPR012340">
    <property type="entry name" value="NA-bd_OB-fold"/>
</dbReference>
<dbReference type="GO" id="GO:0006281">
    <property type="term" value="P:DNA repair"/>
    <property type="evidence" value="ECO:0007669"/>
    <property type="project" value="InterPro"/>
</dbReference>
<comment type="catalytic activity">
    <reaction evidence="4">
        <text>ATP + (deoxyribonucleotide)n-3'-hydroxyl + 5'-phospho-(deoxyribonucleotide)m = (deoxyribonucleotide)n+m + AMP + diphosphate.</text>
        <dbReference type="EC" id="6.5.1.1"/>
    </reaction>
</comment>
<dbReference type="AlphaFoldDB" id="A0A0F6VYZ0"/>
<dbReference type="STRING" id="927083.DB32_000347"/>
<name>A0A0F6VYZ0_9BACT</name>
<organism evidence="6 7">
    <name type="scientific">Sandaracinus amylolyticus</name>
    <dbReference type="NCBI Taxonomy" id="927083"/>
    <lineage>
        <taxon>Bacteria</taxon>
        <taxon>Pseudomonadati</taxon>
        <taxon>Myxococcota</taxon>
        <taxon>Polyangia</taxon>
        <taxon>Polyangiales</taxon>
        <taxon>Sandaracinaceae</taxon>
        <taxon>Sandaracinus</taxon>
    </lineage>
</organism>
<dbReference type="PANTHER" id="PTHR45674:SF4">
    <property type="entry name" value="DNA LIGASE 1"/>
    <property type="match status" value="1"/>
</dbReference>
<feature type="domain" description="ATP-dependent DNA ligase family profile" evidence="5">
    <location>
        <begin position="107"/>
        <end position="208"/>
    </location>
</feature>
<dbReference type="GO" id="GO:0005524">
    <property type="term" value="F:ATP binding"/>
    <property type="evidence" value="ECO:0007669"/>
    <property type="project" value="InterPro"/>
</dbReference>
<evidence type="ECO:0000256" key="3">
    <source>
        <dbReference type="ARBA" id="ARBA00022598"/>
    </source>
</evidence>
<keyword evidence="7" id="KW-1185">Reference proteome</keyword>
<dbReference type="RefSeq" id="WP_205627016.1">
    <property type="nucleotide sequence ID" value="NZ_CP011125.1"/>
</dbReference>
<keyword evidence="3 6" id="KW-0436">Ligase</keyword>
<dbReference type="EMBL" id="CP011125">
    <property type="protein sequence ID" value="AKF03198.1"/>
    <property type="molecule type" value="Genomic_DNA"/>
</dbReference>